<dbReference type="Gene3D" id="3.40.50.720">
    <property type="entry name" value="NAD(P)-binding Rossmann-like Domain"/>
    <property type="match status" value="1"/>
</dbReference>
<dbReference type="InterPro" id="IPR006095">
    <property type="entry name" value="Glu/Leu/Phe/Val/Trp_DH"/>
</dbReference>
<dbReference type="SUPFAM" id="SSF53223">
    <property type="entry name" value="Aminoacid dehydrogenase-like, N-terminal domain"/>
    <property type="match status" value="1"/>
</dbReference>
<dbReference type="Gene3D" id="3.40.50.10860">
    <property type="entry name" value="Leucine Dehydrogenase, chain A, domain 1"/>
    <property type="match status" value="1"/>
</dbReference>
<dbReference type="PRINTS" id="PR00082">
    <property type="entry name" value="GLFDHDRGNASE"/>
</dbReference>
<evidence type="ECO:0000256" key="2">
    <source>
        <dbReference type="ARBA" id="ARBA00023002"/>
    </source>
</evidence>
<comment type="similarity">
    <text evidence="1">Belongs to the Glu/Leu/Phe/Val dehydrogenases family.</text>
</comment>
<feature type="non-terminal residue" evidence="5">
    <location>
        <position position="225"/>
    </location>
</feature>
<keyword evidence="2" id="KW-0560">Oxidoreductase</keyword>
<dbReference type="GO" id="GO:0004352">
    <property type="term" value="F:glutamate dehydrogenase (NAD+) activity"/>
    <property type="evidence" value="ECO:0007669"/>
    <property type="project" value="TreeGrafter"/>
</dbReference>
<accession>X1GRE9</accession>
<dbReference type="InterPro" id="IPR033524">
    <property type="entry name" value="Glu/Leu/Phe/Val_DH_AS"/>
</dbReference>
<name>X1GRE9_9ZZZZ</name>
<sequence length="225" mass="23955">MDLQKHQIVVLEEMLESVNVTAFSDKWGPEKIIRVYDPDIGMEGILCIDNTALGPGKGGMRIRAGVTPAEVFKLARTMTWKCALADLPFGGAKGGINADPYTIDKIKYIKSFAKAVSVFVPSQWVSASDMNVGEKEIEAFVEEIGDLKAATGKPERLGGIPHELGTTGFGIGVSIETTLEILSQVAPIQESLTGLKVTIQGFGNVGSELAKYLSNKGAKVVGIGD</sequence>
<evidence type="ECO:0000259" key="3">
    <source>
        <dbReference type="Pfam" id="PF00208"/>
    </source>
</evidence>
<comment type="caution">
    <text evidence="5">The sequence shown here is derived from an EMBL/GenBank/DDBJ whole genome shotgun (WGS) entry which is preliminary data.</text>
</comment>
<evidence type="ECO:0000313" key="5">
    <source>
        <dbReference type="EMBL" id="GAH44194.1"/>
    </source>
</evidence>
<dbReference type="InterPro" id="IPR006096">
    <property type="entry name" value="Glu/Leu/Phe/Val/Trp_DH_C"/>
</dbReference>
<proteinExistence type="inferred from homology"/>
<organism evidence="5">
    <name type="scientific">marine sediment metagenome</name>
    <dbReference type="NCBI Taxonomy" id="412755"/>
    <lineage>
        <taxon>unclassified sequences</taxon>
        <taxon>metagenomes</taxon>
        <taxon>ecological metagenomes</taxon>
    </lineage>
</organism>
<dbReference type="InterPro" id="IPR046346">
    <property type="entry name" value="Aminoacid_DH-like_N_sf"/>
</dbReference>
<dbReference type="PANTHER" id="PTHR11606:SF13">
    <property type="entry name" value="GLUTAMATE DEHYDROGENASE 1, MITOCHONDRIAL"/>
    <property type="match status" value="1"/>
</dbReference>
<dbReference type="InterPro" id="IPR006097">
    <property type="entry name" value="Glu/Leu/Phe/Val/Trp_DH_dimer"/>
</dbReference>
<dbReference type="Pfam" id="PF02812">
    <property type="entry name" value="ELFV_dehydrog_N"/>
    <property type="match status" value="1"/>
</dbReference>
<dbReference type="EMBL" id="BARU01010015">
    <property type="protein sequence ID" value="GAH44194.1"/>
    <property type="molecule type" value="Genomic_DNA"/>
</dbReference>
<evidence type="ECO:0000259" key="4">
    <source>
        <dbReference type="Pfam" id="PF02812"/>
    </source>
</evidence>
<dbReference type="InterPro" id="IPR036291">
    <property type="entry name" value="NAD(P)-bd_dom_sf"/>
</dbReference>
<protein>
    <submittedName>
        <fullName evidence="5">Uncharacterized protein</fullName>
    </submittedName>
</protein>
<reference evidence="5" key="1">
    <citation type="journal article" date="2014" name="Front. Microbiol.">
        <title>High frequency of phylogenetically diverse reductive dehalogenase-homologous genes in deep subseafloor sedimentary metagenomes.</title>
        <authorList>
            <person name="Kawai M."/>
            <person name="Futagami T."/>
            <person name="Toyoda A."/>
            <person name="Takaki Y."/>
            <person name="Nishi S."/>
            <person name="Hori S."/>
            <person name="Arai W."/>
            <person name="Tsubouchi T."/>
            <person name="Morono Y."/>
            <person name="Uchiyama I."/>
            <person name="Ito T."/>
            <person name="Fujiyama A."/>
            <person name="Inagaki F."/>
            <person name="Takami H."/>
        </authorList>
    </citation>
    <scope>NUCLEOTIDE SEQUENCE</scope>
    <source>
        <strain evidence="5">Expedition CK06-06</strain>
    </source>
</reference>
<gene>
    <name evidence="5" type="ORF">S03H2_19206</name>
</gene>
<dbReference type="PROSITE" id="PS00074">
    <property type="entry name" value="GLFV_DEHYDROGENASE"/>
    <property type="match status" value="1"/>
</dbReference>
<dbReference type="SUPFAM" id="SSF51735">
    <property type="entry name" value="NAD(P)-binding Rossmann-fold domains"/>
    <property type="match status" value="1"/>
</dbReference>
<dbReference type="Pfam" id="PF00208">
    <property type="entry name" value="ELFV_dehydrog"/>
    <property type="match status" value="1"/>
</dbReference>
<feature type="domain" description="Glutamate/phenylalanine/leucine/valine/L-tryptophan dehydrogenase dimerisation" evidence="4">
    <location>
        <begin position="29"/>
        <end position="143"/>
    </location>
</feature>
<dbReference type="PANTHER" id="PTHR11606">
    <property type="entry name" value="GLUTAMATE DEHYDROGENASE"/>
    <property type="match status" value="1"/>
</dbReference>
<dbReference type="GO" id="GO:0006538">
    <property type="term" value="P:L-glutamate catabolic process"/>
    <property type="evidence" value="ECO:0007669"/>
    <property type="project" value="TreeGrafter"/>
</dbReference>
<feature type="domain" description="Glutamate/phenylalanine/leucine/valine/L-tryptophan dehydrogenase C-terminal" evidence="3">
    <location>
        <begin position="158"/>
        <end position="225"/>
    </location>
</feature>
<dbReference type="AlphaFoldDB" id="X1GRE9"/>
<evidence type="ECO:0000256" key="1">
    <source>
        <dbReference type="ARBA" id="ARBA00006382"/>
    </source>
</evidence>